<keyword evidence="3" id="KW-1003">Cell membrane</keyword>
<evidence type="ECO:0000256" key="9">
    <source>
        <dbReference type="SAM" id="Phobius"/>
    </source>
</evidence>
<evidence type="ECO:0000256" key="8">
    <source>
        <dbReference type="ARBA" id="ARBA00034708"/>
    </source>
</evidence>
<name>A0A1J1LH95_9CYAN</name>
<evidence type="ECO:0000313" key="10">
    <source>
        <dbReference type="EMBL" id="CUR31590.1"/>
    </source>
</evidence>
<comment type="subcellular location">
    <subcellularLocation>
        <location evidence="1">Cell membrane</location>
        <topology evidence="1">Multi-pass membrane protein</topology>
    </subcellularLocation>
</comment>
<feature type="transmembrane region" description="Helical" evidence="9">
    <location>
        <begin position="51"/>
        <end position="68"/>
    </location>
</feature>
<evidence type="ECO:0000256" key="1">
    <source>
        <dbReference type="ARBA" id="ARBA00004651"/>
    </source>
</evidence>
<evidence type="ECO:0000256" key="7">
    <source>
        <dbReference type="ARBA" id="ARBA00023136"/>
    </source>
</evidence>
<dbReference type="PANTHER" id="PTHR33281:SF19">
    <property type="entry name" value="VOLTAGE-DEPENDENT ANION CHANNEL-FORMING PROTEIN YNEE"/>
    <property type="match status" value="1"/>
</dbReference>
<evidence type="ECO:0000313" key="11">
    <source>
        <dbReference type="Proteomes" id="UP000184315"/>
    </source>
</evidence>
<evidence type="ECO:0000256" key="4">
    <source>
        <dbReference type="ARBA" id="ARBA00022692"/>
    </source>
</evidence>
<accession>A0A1J1LH95</accession>
<feature type="transmembrane region" description="Helical" evidence="9">
    <location>
        <begin position="23"/>
        <end position="45"/>
    </location>
</feature>
<dbReference type="Pfam" id="PF25539">
    <property type="entry name" value="Bestrophin_2"/>
    <property type="match status" value="1"/>
</dbReference>
<evidence type="ECO:0000256" key="6">
    <source>
        <dbReference type="ARBA" id="ARBA00023065"/>
    </source>
</evidence>
<organism evidence="10 11">
    <name type="scientific">Planktothrix tepida PCC 9214</name>
    <dbReference type="NCBI Taxonomy" id="671072"/>
    <lineage>
        <taxon>Bacteria</taxon>
        <taxon>Bacillati</taxon>
        <taxon>Cyanobacteriota</taxon>
        <taxon>Cyanophyceae</taxon>
        <taxon>Oscillatoriophycideae</taxon>
        <taxon>Oscillatoriales</taxon>
        <taxon>Microcoleaceae</taxon>
        <taxon>Planktothrix</taxon>
    </lineage>
</organism>
<dbReference type="RefSeq" id="WP_072718410.1">
    <property type="nucleotide sequence ID" value="NZ_LN889782.1"/>
</dbReference>
<evidence type="ECO:0000256" key="5">
    <source>
        <dbReference type="ARBA" id="ARBA00022989"/>
    </source>
</evidence>
<keyword evidence="4 9" id="KW-0812">Transmembrane</keyword>
<feature type="transmembrane region" description="Helical" evidence="9">
    <location>
        <begin position="236"/>
        <end position="254"/>
    </location>
</feature>
<dbReference type="STRING" id="671072.PL9214291181"/>
<dbReference type="PANTHER" id="PTHR33281">
    <property type="entry name" value="UPF0187 PROTEIN YNEE"/>
    <property type="match status" value="1"/>
</dbReference>
<proteinExistence type="inferred from homology"/>
<keyword evidence="11" id="KW-1185">Reference proteome</keyword>
<comment type="similarity">
    <text evidence="8">Belongs to the anion channel-forming bestrophin (TC 1.A.46) family.</text>
</comment>
<dbReference type="AlphaFoldDB" id="A0A1J1LH95"/>
<keyword evidence="2" id="KW-0813">Transport</keyword>
<keyword evidence="7 9" id="KW-0472">Membrane</keyword>
<sequence length="316" mass="35990">MSTIENNWFQLAIRVKSSVIPAIMPRVILCTTLGILVSIFHIYGFLLPTEALSYLVFPDLVLGLLLVFRTNTAYDRFWEGRKLWGTLVNTVRNFARQIWLMVPEKEVSETDDKIAILKLLVAFAVATKIHLRGEKINSEIEALVSPEQYKKLKTMNHPPLEIAFWIGDYLQNQNKKHHLHIYQLTALYKLLDTMVDVLGACERILKTPIPLAYQIHLQQILLIYCLILPLKVVNNLEAFTGLVVAIISFTLLGIEEIARQIENPFGYDENDLQLDAICQAMLRNIEDLVSLPPSVKTYDPDLKAPLDGDNLITLPE</sequence>
<evidence type="ECO:0008006" key="12">
    <source>
        <dbReference type="Google" id="ProtNLM"/>
    </source>
</evidence>
<dbReference type="EMBL" id="CZDF01000132">
    <property type="protein sequence ID" value="CUR31590.1"/>
    <property type="molecule type" value="Genomic_DNA"/>
</dbReference>
<gene>
    <name evidence="10" type="ORF">PL9214291181</name>
</gene>
<keyword evidence="5 9" id="KW-1133">Transmembrane helix</keyword>
<dbReference type="GO" id="GO:0005886">
    <property type="term" value="C:plasma membrane"/>
    <property type="evidence" value="ECO:0007669"/>
    <property type="project" value="UniProtKB-SubCell"/>
</dbReference>
<dbReference type="OrthoDB" id="445589at2"/>
<dbReference type="InterPro" id="IPR044669">
    <property type="entry name" value="YneE/VCCN1/2-like"/>
</dbReference>
<dbReference type="Proteomes" id="UP000184315">
    <property type="component" value="Unassembled WGS sequence"/>
</dbReference>
<reference evidence="11" key="1">
    <citation type="submission" date="2015-10" db="EMBL/GenBank/DDBJ databases">
        <authorList>
            <person name="Regsiter A."/>
            <person name="william w."/>
        </authorList>
    </citation>
    <scope>NUCLEOTIDE SEQUENCE [LARGE SCALE GENOMIC DNA]</scope>
</reference>
<evidence type="ECO:0000256" key="3">
    <source>
        <dbReference type="ARBA" id="ARBA00022475"/>
    </source>
</evidence>
<keyword evidence="6" id="KW-0406">Ion transport</keyword>
<dbReference type="GO" id="GO:0005254">
    <property type="term" value="F:chloride channel activity"/>
    <property type="evidence" value="ECO:0007669"/>
    <property type="project" value="InterPro"/>
</dbReference>
<evidence type="ECO:0000256" key="2">
    <source>
        <dbReference type="ARBA" id="ARBA00022448"/>
    </source>
</evidence>
<protein>
    <recommendedName>
        <fullName evidence="12">Bestrophin, RFP-TM, chloride channel</fullName>
    </recommendedName>
</protein>